<dbReference type="AlphaFoldDB" id="A0AAE9DDS6"/>
<accession>A0AAE9DDS6</accession>
<evidence type="ECO:0000313" key="4">
    <source>
        <dbReference type="Proteomes" id="UP000827892"/>
    </source>
</evidence>
<sequence length="88" mass="8734">MIAQFQLLLSLIANFAILVFVVNCGGKKKGAAAPGAAAGAAGGGAGGAGGPATTNSNDSKKQTPSKMDKPADKKDEDDGNYEELAVPQ</sequence>
<reference evidence="3 4" key="1">
    <citation type="submission" date="2022-05" db="EMBL/GenBank/DDBJ databases">
        <title>Chromosome-level reference genomes for two strains of Caenorhabditis briggsae: an improved platform for comparative genomics.</title>
        <authorList>
            <person name="Stevens L."/>
            <person name="Andersen E.C."/>
        </authorList>
    </citation>
    <scope>NUCLEOTIDE SEQUENCE [LARGE SCALE GENOMIC DNA]</scope>
    <source>
        <strain evidence="3">QX1410_ONT</strain>
        <tissue evidence="3">Whole-organism</tissue>
    </source>
</reference>
<feature type="compositionally biased region" description="Basic and acidic residues" evidence="1">
    <location>
        <begin position="58"/>
        <end position="76"/>
    </location>
</feature>
<dbReference type="Proteomes" id="UP000827892">
    <property type="component" value="Chromosome III"/>
</dbReference>
<keyword evidence="2" id="KW-1133">Transmembrane helix</keyword>
<gene>
    <name evidence="3" type="ORF">L3Y34_001801</name>
</gene>
<evidence type="ECO:0000256" key="2">
    <source>
        <dbReference type="SAM" id="Phobius"/>
    </source>
</evidence>
<name>A0AAE9DDS6_CAEBR</name>
<dbReference type="EMBL" id="CP090893">
    <property type="protein sequence ID" value="ULU01747.1"/>
    <property type="molecule type" value="Genomic_DNA"/>
</dbReference>
<proteinExistence type="predicted"/>
<keyword evidence="2" id="KW-0812">Transmembrane</keyword>
<organism evidence="3 4">
    <name type="scientific">Caenorhabditis briggsae</name>
    <dbReference type="NCBI Taxonomy" id="6238"/>
    <lineage>
        <taxon>Eukaryota</taxon>
        <taxon>Metazoa</taxon>
        <taxon>Ecdysozoa</taxon>
        <taxon>Nematoda</taxon>
        <taxon>Chromadorea</taxon>
        <taxon>Rhabditida</taxon>
        <taxon>Rhabditina</taxon>
        <taxon>Rhabditomorpha</taxon>
        <taxon>Rhabditoidea</taxon>
        <taxon>Rhabditidae</taxon>
        <taxon>Peloderinae</taxon>
        <taxon>Caenorhabditis</taxon>
    </lineage>
</organism>
<feature type="transmembrane region" description="Helical" evidence="2">
    <location>
        <begin position="6"/>
        <end position="25"/>
    </location>
</feature>
<feature type="compositionally biased region" description="Gly residues" evidence="1">
    <location>
        <begin position="40"/>
        <end position="50"/>
    </location>
</feature>
<evidence type="ECO:0000256" key="1">
    <source>
        <dbReference type="SAM" id="MobiDB-lite"/>
    </source>
</evidence>
<protein>
    <submittedName>
        <fullName evidence="3">Uncharacterized protein</fullName>
    </submittedName>
</protein>
<evidence type="ECO:0000313" key="3">
    <source>
        <dbReference type="EMBL" id="ULU01747.1"/>
    </source>
</evidence>
<feature type="region of interest" description="Disordered" evidence="1">
    <location>
        <begin position="28"/>
        <end position="88"/>
    </location>
</feature>
<keyword evidence="2" id="KW-0472">Membrane</keyword>